<dbReference type="InterPro" id="IPR001647">
    <property type="entry name" value="HTH_TetR"/>
</dbReference>
<accession>A0A7W7CG87</accession>
<dbReference type="InterPro" id="IPR049445">
    <property type="entry name" value="TetR_SbtR-like_C"/>
</dbReference>
<keyword evidence="2 4" id="KW-0238">DNA-binding</keyword>
<dbReference type="SUPFAM" id="SSF48498">
    <property type="entry name" value="Tetracyclin repressor-like, C-terminal domain"/>
    <property type="match status" value="1"/>
</dbReference>
<evidence type="ECO:0000256" key="2">
    <source>
        <dbReference type="ARBA" id="ARBA00023125"/>
    </source>
</evidence>
<organism evidence="6 7">
    <name type="scientific">Crossiella cryophila</name>
    <dbReference type="NCBI Taxonomy" id="43355"/>
    <lineage>
        <taxon>Bacteria</taxon>
        <taxon>Bacillati</taxon>
        <taxon>Actinomycetota</taxon>
        <taxon>Actinomycetes</taxon>
        <taxon>Pseudonocardiales</taxon>
        <taxon>Pseudonocardiaceae</taxon>
        <taxon>Crossiella</taxon>
    </lineage>
</organism>
<evidence type="ECO:0000259" key="5">
    <source>
        <dbReference type="PROSITE" id="PS50977"/>
    </source>
</evidence>
<feature type="domain" description="HTH tetR-type" evidence="5">
    <location>
        <begin position="12"/>
        <end position="71"/>
    </location>
</feature>
<keyword evidence="3" id="KW-0804">Transcription</keyword>
<dbReference type="Proteomes" id="UP000533598">
    <property type="component" value="Unassembled WGS sequence"/>
</dbReference>
<dbReference type="Gene3D" id="1.10.357.10">
    <property type="entry name" value="Tetracycline Repressor, domain 2"/>
    <property type="match status" value="1"/>
</dbReference>
<dbReference type="AlphaFoldDB" id="A0A7W7CG87"/>
<proteinExistence type="predicted"/>
<dbReference type="InterPro" id="IPR036271">
    <property type="entry name" value="Tet_transcr_reg_TetR-rel_C_sf"/>
</dbReference>
<gene>
    <name evidence="6" type="ORF">HNR67_006798</name>
</gene>
<sequence>MTDRKPQRADAVRNRDRVLATARAAMAAGDLSLQLNELARQAGVGVGTVYRNFPTRQALIEALADDQFEQLLAEVGRALEAADAWAALTRLAGSWVALSLAEPGLAEVMASGSAAGAETAARKGRLGVATEALLARARADGQLRAAVNAEDLWALLCGVVHAATRSSDPMAGGEKYLAVMLNGLQT</sequence>
<dbReference type="SUPFAM" id="SSF46689">
    <property type="entry name" value="Homeodomain-like"/>
    <property type="match status" value="1"/>
</dbReference>
<name>A0A7W7CG87_9PSEU</name>
<dbReference type="GO" id="GO:0003700">
    <property type="term" value="F:DNA-binding transcription factor activity"/>
    <property type="evidence" value="ECO:0007669"/>
    <property type="project" value="TreeGrafter"/>
</dbReference>
<dbReference type="PANTHER" id="PTHR30055">
    <property type="entry name" value="HTH-TYPE TRANSCRIPTIONAL REGULATOR RUTR"/>
    <property type="match status" value="1"/>
</dbReference>
<reference evidence="6 7" key="1">
    <citation type="submission" date="2020-08" db="EMBL/GenBank/DDBJ databases">
        <title>Sequencing the genomes of 1000 actinobacteria strains.</title>
        <authorList>
            <person name="Klenk H.-P."/>
        </authorList>
    </citation>
    <scope>NUCLEOTIDE SEQUENCE [LARGE SCALE GENOMIC DNA]</scope>
    <source>
        <strain evidence="6 7">DSM 44230</strain>
    </source>
</reference>
<keyword evidence="7" id="KW-1185">Reference proteome</keyword>
<dbReference type="RefSeq" id="WP_185006671.1">
    <property type="nucleotide sequence ID" value="NZ_BAAAUI010000099.1"/>
</dbReference>
<evidence type="ECO:0000256" key="1">
    <source>
        <dbReference type="ARBA" id="ARBA00023015"/>
    </source>
</evidence>
<evidence type="ECO:0000313" key="6">
    <source>
        <dbReference type="EMBL" id="MBB4680680.1"/>
    </source>
</evidence>
<keyword evidence="1" id="KW-0805">Transcription regulation</keyword>
<dbReference type="Pfam" id="PF21597">
    <property type="entry name" value="TetR_C_43"/>
    <property type="match status" value="1"/>
</dbReference>
<evidence type="ECO:0000256" key="3">
    <source>
        <dbReference type="ARBA" id="ARBA00023163"/>
    </source>
</evidence>
<comment type="caution">
    <text evidence="6">The sequence shown here is derived from an EMBL/GenBank/DDBJ whole genome shotgun (WGS) entry which is preliminary data.</text>
</comment>
<dbReference type="PROSITE" id="PS50977">
    <property type="entry name" value="HTH_TETR_2"/>
    <property type="match status" value="1"/>
</dbReference>
<dbReference type="InterPro" id="IPR050109">
    <property type="entry name" value="HTH-type_TetR-like_transc_reg"/>
</dbReference>
<dbReference type="GO" id="GO:0000976">
    <property type="term" value="F:transcription cis-regulatory region binding"/>
    <property type="evidence" value="ECO:0007669"/>
    <property type="project" value="TreeGrafter"/>
</dbReference>
<protein>
    <submittedName>
        <fullName evidence="6">AcrR family transcriptional regulator</fullName>
    </submittedName>
</protein>
<dbReference type="EMBL" id="JACHMH010000001">
    <property type="protein sequence ID" value="MBB4680680.1"/>
    <property type="molecule type" value="Genomic_DNA"/>
</dbReference>
<dbReference type="PANTHER" id="PTHR30055:SF234">
    <property type="entry name" value="HTH-TYPE TRANSCRIPTIONAL REGULATOR BETI"/>
    <property type="match status" value="1"/>
</dbReference>
<evidence type="ECO:0000313" key="7">
    <source>
        <dbReference type="Proteomes" id="UP000533598"/>
    </source>
</evidence>
<evidence type="ECO:0000256" key="4">
    <source>
        <dbReference type="PROSITE-ProRule" id="PRU00335"/>
    </source>
</evidence>
<feature type="DNA-binding region" description="H-T-H motif" evidence="4">
    <location>
        <begin position="34"/>
        <end position="53"/>
    </location>
</feature>
<dbReference type="Pfam" id="PF00440">
    <property type="entry name" value="TetR_N"/>
    <property type="match status" value="1"/>
</dbReference>
<dbReference type="InterPro" id="IPR009057">
    <property type="entry name" value="Homeodomain-like_sf"/>
</dbReference>